<dbReference type="AlphaFoldDB" id="X0U030"/>
<gene>
    <name evidence="1" type="ORF">S01H1_19372</name>
</gene>
<protein>
    <submittedName>
        <fullName evidence="1">Uncharacterized protein</fullName>
    </submittedName>
</protein>
<accession>X0U030</accession>
<comment type="caution">
    <text evidence="1">The sequence shown here is derived from an EMBL/GenBank/DDBJ whole genome shotgun (WGS) entry which is preliminary data.</text>
</comment>
<sequence length="82" mass="9605">MSKLKIRNKIYTVTDCKDELTPSKDGRPWIQEFYELLDEEGETKYMWIWSDDSFELADKPLSAKPEIEGMLSEIEEVKDGTI</sequence>
<name>X0U030_9ZZZZ</name>
<dbReference type="EMBL" id="BARS01010457">
    <property type="protein sequence ID" value="GAF93772.1"/>
    <property type="molecule type" value="Genomic_DNA"/>
</dbReference>
<organism evidence="1">
    <name type="scientific">marine sediment metagenome</name>
    <dbReference type="NCBI Taxonomy" id="412755"/>
    <lineage>
        <taxon>unclassified sequences</taxon>
        <taxon>metagenomes</taxon>
        <taxon>ecological metagenomes</taxon>
    </lineage>
</organism>
<proteinExistence type="predicted"/>
<reference evidence="1" key="1">
    <citation type="journal article" date="2014" name="Front. Microbiol.">
        <title>High frequency of phylogenetically diverse reductive dehalogenase-homologous genes in deep subseafloor sedimentary metagenomes.</title>
        <authorList>
            <person name="Kawai M."/>
            <person name="Futagami T."/>
            <person name="Toyoda A."/>
            <person name="Takaki Y."/>
            <person name="Nishi S."/>
            <person name="Hori S."/>
            <person name="Arai W."/>
            <person name="Tsubouchi T."/>
            <person name="Morono Y."/>
            <person name="Uchiyama I."/>
            <person name="Ito T."/>
            <person name="Fujiyama A."/>
            <person name="Inagaki F."/>
            <person name="Takami H."/>
        </authorList>
    </citation>
    <scope>NUCLEOTIDE SEQUENCE</scope>
    <source>
        <strain evidence="1">Expedition CK06-06</strain>
    </source>
</reference>
<evidence type="ECO:0000313" key="1">
    <source>
        <dbReference type="EMBL" id="GAF93772.1"/>
    </source>
</evidence>